<feature type="domain" description="Conjugative transposon TraM C-terminal" evidence="2">
    <location>
        <begin position="272"/>
        <end position="416"/>
    </location>
</feature>
<dbReference type="InterPro" id="IPR055407">
    <property type="entry name" value="TraM_C"/>
</dbReference>
<dbReference type="EMBL" id="JBHLWO010000002">
    <property type="protein sequence ID" value="MFC0318638.1"/>
    <property type="molecule type" value="Genomic_DNA"/>
</dbReference>
<feature type="region of interest" description="Disordered" evidence="1">
    <location>
        <begin position="144"/>
        <end position="166"/>
    </location>
</feature>
<evidence type="ECO:0000313" key="3">
    <source>
        <dbReference type="EMBL" id="MFC0318638.1"/>
    </source>
</evidence>
<proteinExistence type="predicted"/>
<gene>
    <name evidence="3" type="primary">traM</name>
    <name evidence="3" type="ORF">ACFFI0_09970</name>
</gene>
<dbReference type="NCBIfam" id="TIGR03779">
    <property type="entry name" value="Bac_Flav_CT_M"/>
    <property type="match status" value="1"/>
</dbReference>
<reference evidence="3 4" key="1">
    <citation type="submission" date="2024-09" db="EMBL/GenBank/DDBJ databases">
        <authorList>
            <person name="Sun Q."/>
            <person name="Mori K."/>
        </authorList>
    </citation>
    <scope>NUCLEOTIDE SEQUENCE [LARGE SCALE GENOMIC DNA]</scope>
    <source>
        <strain evidence="3 4">CCM 7765</strain>
    </source>
</reference>
<evidence type="ECO:0000256" key="1">
    <source>
        <dbReference type="SAM" id="MobiDB-lite"/>
    </source>
</evidence>
<feature type="compositionally biased region" description="Polar residues" evidence="1">
    <location>
        <begin position="95"/>
        <end position="108"/>
    </location>
</feature>
<organism evidence="3 4">
    <name type="scientific">Olivibacter oleidegradans</name>
    <dbReference type="NCBI Taxonomy" id="760123"/>
    <lineage>
        <taxon>Bacteria</taxon>
        <taxon>Pseudomonadati</taxon>
        <taxon>Bacteroidota</taxon>
        <taxon>Sphingobacteriia</taxon>
        <taxon>Sphingobacteriales</taxon>
        <taxon>Sphingobacteriaceae</taxon>
        <taxon>Olivibacter</taxon>
    </lineage>
</organism>
<sequence length="422" mass="46103">MGNSQKTSRFLKERSFMTALPILVLPFVTLIFWVLGGGSAAEIAAGQPDAKSGLNPDLPAAKLKDKQLDKFSYYQQAEADSAKLNQQQRRDPYYNENNSTDESATTGKTGYYRAPLGTPYSNGDGYSASEKKVYDKLAELDRTLNAPDPMVAESAQPPKESTLESRDVDRLEGLLEKMQSDSSTEDPEMGELNSMMETILDIQHPERVQQRLVEKSVQNRGKVYPVLAAGRNASVTLLGRSNGKLPDSVVARSQGGFYSMEPVQERKEQNAIRAVIHEDQTIVSGSTVKFRLIDEVVINGVQVPRNTFVFGEAALSGERLNCTIKSISYGNSIFPVNLEVFGADGMNGIHIHGAISRDVSRQSGERAVQGVGMTGIGTSLETQAMGAAIEGSKSLFTKKLKLIEVDLKAGDMVLLKDREQKD</sequence>
<accession>A0ABV6HIB2</accession>
<comment type="caution">
    <text evidence="3">The sequence shown here is derived from an EMBL/GenBank/DDBJ whole genome shotgun (WGS) entry which is preliminary data.</text>
</comment>
<dbReference type="InterPro" id="IPR022187">
    <property type="entry name" value="Conjug_transposon_TraM"/>
</dbReference>
<evidence type="ECO:0000313" key="4">
    <source>
        <dbReference type="Proteomes" id="UP001589774"/>
    </source>
</evidence>
<protein>
    <submittedName>
        <fullName evidence="3">Conjugative transposon protein TraM</fullName>
    </submittedName>
</protein>
<feature type="region of interest" description="Disordered" evidence="1">
    <location>
        <begin position="79"/>
        <end position="127"/>
    </location>
</feature>
<name>A0ABV6HIB2_9SPHI</name>
<dbReference type="RefSeq" id="WP_130857541.1">
    <property type="nucleotide sequence ID" value="NZ_JBHLWO010000002.1"/>
</dbReference>
<dbReference type="Pfam" id="PF12508">
    <property type="entry name" value="Transposon_TraM"/>
    <property type="match status" value="1"/>
</dbReference>
<evidence type="ECO:0000259" key="2">
    <source>
        <dbReference type="Pfam" id="PF12508"/>
    </source>
</evidence>
<dbReference type="Proteomes" id="UP001589774">
    <property type="component" value="Unassembled WGS sequence"/>
</dbReference>
<keyword evidence="4" id="KW-1185">Reference proteome</keyword>